<evidence type="ECO:0000256" key="4">
    <source>
        <dbReference type="PROSITE-ProRule" id="PRU00169"/>
    </source>
</evidence>
<organism evidence="7 8">
    <name type="scientific">Silvanigrella aquatica</name>
    <dbReference type="NCBI Taxonomy" id="1915309"/>
    <lineage>
        <taxon>Bacteria</taxon>
        <taxon>Pseudomonadati</taxon>
        <taxon>Bdellovibrionota</taxon>
        <taxon>Oligoflexia</taxon>
        <taxon>Silvanigrellales</taxon>
        <taxon>Silvanigrellaceae</taxon>
        <taxon>Silvanigrella</taxon>
    </lineage>
</organism>
<name>A0A1L4D0Z1_9BACT</name>
<evidence type="ECO:0000313" key="8">
    <source>
        <dbReference type="Proteomes" id="UP000184731"/>
    </source>
</evidence>
<dbReference type="SMART" id="SM00448">
    <property type="entry name" value="REC"/>
    <property type="match status" value="1"/>
</dbReference>
<protein>
    <recommendedName>
        <fullName evidence="6">Response regulatory domain-containing protein</fullName>
    </recommendedName>
</protein>
<evidence type="ECO:0000259" key="6">
    <source>
        <dbReference type="PROSITE" id="PS50110"/>
    </source>
</evidence>
<feature type="repeat" description="TPR" evidence="5">
    <location>
        <begin position="357"/>
        <end position="390"/>
    </location>
</feature>
<feature type="domain" description="Response regulatory" evidence="6">
    <location>
        <begin position="15"/>
        <end position="134"/>
    </location>
</feature>
<dbReference type="InterPro" id="IPR019734">
    <property type="entry name" value="TPR_rpt"/>
</dbReference>
<dbReference type="InterPro" id="IPR011006">
    <property type="entry name" value="CheY-like_superfamily"/>
</dbReference>
<dbReference type="Proteomes" id="UP000184731">
    <property type="component" value="Chromosome"/>
</dbReference>
<dbReference type="EMBL" id="CP017834">
    <property type="protein sequence ID" value="APJ03869.1"/>
    <property type="molecule type" value="Genomic_DNA"/>
</dbReference>
<keyword evidence="8" id="KW-1185">Reference proteome</keyword>
<dbReference type="AlphaFoldDB" id="A0A1L4D0Z1"/>
<evidence type="ECO:0000256" key="2">
    <source>
        <dbReference type="ARBA" id="ARBA00022737"/>
    </source>
</evidence>
<dbReference type="PANTHER" id="PTHR44591:SF3">
    <property type="entry name" value="RESPONSE REGULATORY DOMAIN-CONTAINING PROTEIN"/>
    <property type="match status" value="1"/>
</dbReference>
<dbReference type="Gene3D" id="3.40.50.2300">
    <property type="match status" value="1"/>
</dbReference>
<evidence type="ECO:0000256" key="3">
    <source>
        <dbReference type="ARBA" id="ARBA00022803"/>
    </source>
</evidence>
<evidence type="ECO:0000256" key="1">
    <source>
        <dbReference type="ARBA" id="ARBA00022553"/>
    </source>
</evidence>
<dbReference type="InterPro" id="IPR001789">
    <property type="entry name" value="Sig_transdc_resp-reg_receiver"/>
</dbReference>
<dbReference type="SMART" id="SM00028">
    <property type="entry name" value="TPR"/>
    <property type="match status" value="4"/>
</dbReference>
<keyword evidence="1 4" id="KW-0597">Phosphoprotein</keyword>
<dbReference type="STRING" id="1915309.AXG55_08095"/>
<keyword evidence="2" id="KW-0677">Repeat</keyword>
<dbReference type="Pfam" id="PF00072">
    <property type="entry name" value="Response_reg"/>
    <property type="match status" value="1"/>
</dbReference>
<dbReference type="RefSeq" id="WP_148697612.1">
    <property type="nucleotide sequence ID" value="NZ_CP017834.1"/>
</dbReference>
<feature type="repeat" description="TPR" evidence="5">
    <location>
        <begin position="218"/>
        <end position="251"/>
    </location>
</feature>
<dbReference type="OrthoDB" id="9803982at2"/>
<dbReference type="Pfam" id="PF07719">
    <property type="entry name" value="TPR_2"/>
    <property type="match status" value="1"/>
</dbReference>
<dbReference type="InterPro" id="IPR050595">
    <property type="entry name" value="Bact_response_regulator"/>
</dbReference>
<reference evidence="7 8" key="1">
    <citation type="submission" date="2016-10" db="EMBL/GenBank/DDBJ databases">
        <title>Silvanigrella aquatica sp. nov., isolated from a freshwater lake located in the Black Forest, Germany, description of Silvanigrellaceae fam. nov., Silvanigrellales ord. nov., reclassification of the order Bdellovibrionales in the class Oligoflexia, reclassification of the families Bacteriovoracaceae and Halobacteriovoraceae in the new order Bacteriovoracales ord. nov., and reclassification of the family Pseudobacteriovoracaceae in the order Oligoflexiales.</title>
        <authorList>
            <person name="Hahn M.W."/>
            <person name="Schmidt J."/>
            <person name="Koll U."/>
            <person name="Rohde M."/>
            <person name="Verbag S."/>
            <person name="Pitt A."/>
            <person name="Nakai R."/>
            <person name="Naganuma T."/>
            <person name="Lang E."/>
        </authorList>
    </citation>
    <scope>NUCLEOTIDE SEQUENCE [LARGE SCALE GENOMIC DNA]</scope>
    <source>
        <strain evidence="7 8">MWH-Nonnen-W8red</strain>
    </source>
</reference>
<dbReference type="GO" id="GO:0000160">
    <property type="term" value="P:phosphorelay signal transduction system"/>
    <property type="evidence" value="ECO:0007669"/>
    <property type="project" value="InterPro"/>
</dbReference>
<dbReference type="PROSITE" id="PS50110">
    <property type="entry name" value="RESPONSE_REGULATORY"/>
    <property type="match status" value="1"/>
</dbReference>
<dbReference type="SUPFAM" id="SSF52172">
    <property type="entry name" value="CheY-like"/>
    <property type="match status" value="1"/>
</dbReference>
<sequence length="421" mass="47784">MAQDPKKQQNSDKLCVLIIEEKTDLRTFFMTTLTKTEKFEVVNAANAQEALDILNKDAKKIHFILFDWNMKDMPGYVFSQKIKDTPDFEHIELIVCSAAFSTEDTFLMSEIDIYYTMPKVVNAAELISKMEDARLSYKNNNSLTTKLKQLQHIINDSDLKSCDQLLAHPEIEKEIMENNKYAYLGGEIRILHKKYSDAISYLKNRLEKNHENKQNENLKTFSTLGRALCLIGNFEEALTIYERLEAKSPHNLSHKIMLGDALLGMENVAGAEEKYNDVLKQDATNNKALAGMVKSSSVSGNFDQAASFFEKMDGHFESKALASFFNNRGVALVKKGEVEDAILFYENALQFFDKYKSQVYFNLGMAYYRSGNIASALSCFQAAMAQDANLVNEKKILKELQDKGAEKFMADHSGEGDKKKK</sequence>
<dbReference type="PROSITE" id="PS50005">
    <property type="entry name" value="TPR"/>
    <property type="match status" value="2"/>
</dbReference>
<dbReference type="SUPFAM" id="SSF48452">
    <property type="entry name" value="TPR-like"/>
    <property type="match status" value="1"/>
</dbReference>
<dbReference type="InterPro" id="IPR013105">
    <property type="entry name" value="TPR_2"/>
</dbReference>
<dbReference type="CDD" id="cd00156">
    <property type="entry name" value="REC"/>
    <property type="match status" value="1"/>
</dbReference>
<proteinExistence type="predicted"/>
<dbReference type="Gene3D" id="1.25.40.10">
    <property type="entry name" value="Tetratricopeptide repeat domain"/>
    <property type="match status" value="2"/>
</dbReference>
<dbReference type="InterPro" id="IPR011990">
    <property type="entry name" value="TPR-like_helical_dom_sf"/>
</dbReference>
<evidence type="ECO:0000313" key="7">
    <source>
        <dbReference type="EMBL" id="APJ03869.1"/>
    </source>
</evidence>
<accession>A0A1L4D0Z1</accession>
<feature type="modified residue" description="4-aspartylphosphate" evidence="4">
    <location>
        <position position="67"/>
    </location>
</feature>
<gene>
    <name evidence="7" type="ORF">AXG55_08095</name>
</gene>
<evidence type="ECO:0000256" key="5">
    <source>
        <dbReference type="PROSITE-ProRule" id="PRU00339"/>
    </source>
</evidence>
<dbReference type="PANTHER" id="PTHR44591">
    <property type="entry name" value="STRESS RESPONSE REGULATOR PROTEIN 1"/>
    <property type="match status" value="1"/>
</dbReference>
<dbReference type="Pfam" id="PF13432">
    <property type="entry name" value="TPR_16"/>
    <property type="match status" value="1"/>
</dbReference>
<keyword evidence="3 5" id="KW-0802">TPR repeat</keyword>
<dbReference type="KEGG" id="saqi:AXG55_08095"/>